<sequence length="218" mass="25188">MESSHYFKVAVEGNIGCGKSTFLKFFEGISPNIEISLEPIELWNNVKGHKLFEIFYGEPLKWSTPFESQVMVTFLNRQTKPQMAPVRLMERSIHSGRCCFIEAMNQNKQISDDDLAVIDEFYRWGRELPSAKLDLIVYLRCSPEVCAERIRKRDRAGEQAISMEYLQQLHDLHERLLLDGVTDSCPAPVLIFDCDKPLEILTNVYYESREQVMCGVKV</sequence>
<dbReference type="Gene3D" id="3.40.50.300">
    <property type="entry name" value="P-loop containing nucleotide triphosphate hydrolases"/>
    <property type="match status" value="1"/>
</dbReference>
<name>A0A0V0J5N7_SCHSO</name>
<dbReference type="EMBL" id="GEEE01002294">
    <property type="protein sequence ID" value="JAP60931.1"/>
    <property type="molecule type" value="Transcribed_RNA"/>
</dbReference>
<comment type="similarity">
    <text evidence="1">Belongs to the DCK/DGK family.</text>
</comment>
<keyword evidence="3" id="KW-0547">Nucleotide-binding</keyword>
<keyword evidence="5" id="KW-0418">Kinase</keyword>
<dbReference type="PANTHER" id="PTHR10513:SF24">
    <property type="entry name" value="THYMIDINE KINASE 2, MITOCHONDRIAL"/>
    <property type="match status" value="1"/>
</dbReference>
<feature type="binding site" evidence="3">
    <location>
        <begin position="149"/>
        <end position="153"/>
    </location>
    <ligand>
        <name>ATP</name>
        <dbReference type="ChEBI" id="CHEBI:30616"/>
    </ligand>
</feature>
<protein>
    <submittedName>
        <fullName evidence="5">Deoxynucleoside kinase</fullName>
    </submittedName>
</protein>
<evidence type="ECO:0000259" key="4">
    <source>
        <dbReference type="Pfam" id="PF01712"/>
    </source>
</evidence>
<dbReference type="GO" id="GO:0019136">
    <property type="term" value="F:deoxynucleoside kinase activity"/>
    <property type="evidence" value="ECO:0007669"/>
    <property type="project" value="InterPro"/>
</dbReference>
<dbReference type="CDD" id="cd01673">
    <property type="entry name" value="dNK"/>
    <property type="match status" value="1"/>
</dbReference>
<evidence type="ECO:0000313" key="5">
    <source>
        <dbReference type="EMBL" id="JAP60931.1"/>
    </source>
</evidence>
<dbReference type="PIRSF" id="PIRSF000705">
    <property type="entry name" value="DNK"/>
    <property type="match status" value="1"/>
</dbReference>
<feature type="active site" description="Proton acceptor" evidence="2">
    <location>
        <position position="90"/>
    </location>
</feature>
<evidence type="ECO:0000256" key="3">
    <source>
        <dbReference type="PIRSR" id="PIRSR000705-3"/>
    </source>
</evidence>
<dbReference type="PANTHER" id="PTHR10513">
    <property type="entry name" value="DEOXYNUCLEOSIDE KINASE"/>
    <property type="match status" value="1"/>
</dbReference>
<evidence type="ECO:0000256" key="1">
    <source>
        <dbReference type="ARBA" id="ARBA00007420"/>
    </source>
</evidence>
<dbReference type="GO" id="GO:0005739">
    <property type="term" value="C:mitochondrion"/>
    <property type="evidence" value="ECO:0007669"/>
    <property type="project" value="TreeGrafter"/>
</dbReference>
<dbReference type="SUPFAM" id="SSF52540">
    <property type="entry name" value="P-loop containing nucleoside triphosphate hydrolases"/>
    <property type="match status" value="1"/>
</dbReference>
<dbReference type="GO" id="GO:0005524">
    <property type="term" value="F:ATP binding"/>
    <property type="evidence" value="ECO:0007669"/>
    <property type="project" value="UniProtKB-KW"/>
</dbReference>
<reference evidence="5" key="1">
    <citation type="submission" date="2016-01" db="EMBL/GenBank/DDBJ databases">
        <title>Reference transcriptome for the parasite Schistocephalus solidus: insights into the molecular evolution of parasitism.</title>
        <authorList>
            <person name="Hebert F.O."/>
            <person name="Grambauer S."/>
            <person name="Barber I."/>
            <person name="Landry C.R."/>
            <person name="Aubin-Horth N."/>
        </authorList>
    </citation>
    <scope>NUCLEOTIDE SEQUENCE</scope>
</reference>
<evidence type="ECO:0000256" key="2">
    <source>
        <dbReference type="PIRSR" id="PIRSR000705-1"/>
    </source>
</evidence>
<dbReference type="InterPro" id="IPR031314">
    <property type="entry name" value="DNK_dom"/>
</dbReference>
<proteinExistence type="inferred from homology"/>
<dbReference type="Pfam" id="PF01712">
    <property type="entry name" value="dNK"/>
    <property type="match status" value="1"/>
</dbReference>
<dbReference type="InterPro" id="IPR027417">
    <property type="entry name" value="P-loop_NTPase"/>
</dbReference>
<organism evidence="5">
    <name type="scientific">Schistocephalus solidus</name>
    <name type="common">Tapeworm</name>
    <dbReference type="NCBI Taxonomy" id="70667"/>
    <lineage>
        <taxon>Eukaryota</taxon>
        <taxon>Metazoa</taxon>
        <taxon>Spiralia</taxon>
        <taxon>Lophotrochozoa</taxon>
        <taxon>Platyhelminthes</taxon>
        <taxon>Cestoda</taxon>
        <taxon>Eucestoda</taxon>
        <taxon>Diphyllobothriidea</taxon>
        <taxon>Diphyllobothriidae</taxon>
        <taxon>Schistocephalus</taxon>
    </lineage>
</organism>
<gene>
    <name evidence="5" type="primary">DNK</name>
    <name evidence="5" type="ORF">TR97758</name>
</gene>
<dbReference type="InterPro" id="IPR002624">
    <property type="entry name" value="DCK/DGK"/>
</dbReference>
<dbReference type="InterPro" id="IPR050566">
    <property type="entry name" value="Deoxyribonucleoside_kinase"/>
</dbReference>
<feature type="binding site" evidence="3">
    <location>
        <begin position="13"/>
        <end position="21"/>
    </location>
    <ligand>
        <name>ATP</name>
        <dbReference type="ChEBI" id="CHEBI:30616"/>
    </ligand>
</feature>
<keyword evidence="3" id="KW-0067">ATP-binding</keyword>
<keyword evidence="5" id="KW-0808">Transferase</keyword>
<feature type="domain" description="Deoxynucleoside kinase" evidence="4">
    <location>
        <begin position="10"/>
        <end position="199"/>
    </location>
</feature>
<accession>A0A0V0J5N7</accession>
<dbReference type="AlphaFoldDB" id="A0A0V0J5N7"/>